<dbReference type="EMBL" id="DRXW01000300">
    <property type="protein sequence ID" value="HHR34287.1"/>
    <property type="molecule type" value="Genomic_DNA"/>
</dbReference>
<dbReference type="GO" id="GO:0034605">
    <property type="term" value="P:cellular response to heat"/>
    <property type="evidence" value="ECO:0007669"/>
    <property type="project" value="TreeGrafter"/>
</dbReference>
<gene>
    <name evidence="4" type="ORF">ENM46_05010</name>
</gene>
<dbReference type="GO" id="GO:0008233">
    <property type="term" value="F:peptidase activity"/>
    <property type="evidence" value="ECO:0007669"/>
    <property type="project" value="UniProtKB-KW"/>
</dbReference>
<reference evidence="4" key="1">
    <citation type="journal article" date="2020" name="mSystems">
        <title>Genome- and Community-Level Interaction Insights into Carbon Utilization and Element Cycling Functions of Hydrothermarchaeota in Hydrothermal Sediment.</title>
        <authorList>
            <person name="Zhou Z."/>
            <person name="Liu Y."/>
            <person name="Xu W."/>
            <person name="Pan J."/>
            <person name="Luo Z.H."/>
            <person name="Li M."/>
        </authorList>
    </citation>
    <scope>NUCLEOTIDE SEQUENCE [LARGE SCALE GENOMIC DNA]</scope>
    <source>
        <strain evidence="4">SpSt-1088</strain>
    </source>
</reference>
<dbReference type="AlphaFoldDB" id="A0A7C5Y8A2"/>
<organism evidence="4">
    <name type="scientific">Fervidobacterium nodosum</name>
    <dbReference type="NCBI Taxonomy" id="2424"/>
    <lineage>
        <taxon>Bacteria</taxon>
        <taxon>Thermotogati</taxon>
        <taxon>Thermotogota</taxon>
        <taxon>Thermotogae</taxon>
        <taxon>Thermotogales</taxon>
        <taxon>Fervidobacteriaceae</taxon>
        <taxon>Fervidobacterium</taxon>
    </lineage>
</organism>
<evidence type="ECO:0000313" key="4">
    <source>
        <dbReference type="EMBL" id="HHR34287.1"/>
    </source>
</evidence>
<dbReference type="InterPro" id="IPR019489">
    <property type="entry name" value="Clp_ATPase_C"/>
</dbReference>
<dbReference type="PANTHER" id="PTHR11638">
    <property type="entry name" value="ATP-DEPENDENT CLP PROTEASE"/>
    <property type="match status" value="1"/>
</dbReference>
<keyword evidence="4" id="KW-0645">Protease</keyword>
<keyword evidence="2 4" id="KW-0067">ATP-binding</keyword>
<dbReference type="SUPFAM" id="SSF52540">
    <property type="entry name" value="P-loop containing nucleoside triphosphate hydrolases"/>
    <property type="match status" value="1"/>
</dbReference>
<proteinExistence type="predicted"/>
<dbReference type="InterPro" id="IPR027417">
    <property type="entry name" value="P-loop_NTPase"/>
</dbReference>
<dbReference type="PANTHER" id="PTHR11638:SF18">
    <property type="entry name" value="HEAT SHOCK PROTEIN 104"/>
    <property type="match status" value="1"/>
</dbReference>
<name>A0A7C5Y8A2_9BACT</name>
<dbReference type="GO" id="GO:0005524">
    <property type="term" value="F:ATP binding"/>
    <property type="evidence" value="ECO:0007669"/>
    <property type="project" value="UniProtKB-KW"/>
</dbReference>
<evidence type="ECO:0000259" key="3">
    <source>
        <dbReference type="SMART" id="SM01086"/>
    </source>
</evidence>
<accession>A0A7C5Y8A2</accession>
<sequence>LKDIRARLSERKISLVLSSEAKDFLVNVGYDSVYGARPLKRAIQKYIEDPLSEELLRGEIEEDSEVYVVPEEDKLIFLKQKKEVQKV</sequence>
<dbReference type="GO" id="GO:0006508">
    <property type="term" value="P:proteolysis"/>
    <property type="evidence" value="ECO:0007669"/>
    <property type="project" value="UniProtKB-KW"/>
</dbReference>
<keyword evidence="1" id="KW-0547">Nucleotide-binding</keyword>
<feature type="non-terminal residue" evidence="4">
    <location>
        <position position="1"/>
    </location>
</feature>
<dbReference type="SMART" id="SM01086">
    <property type="entry name" value="ClpB_D2-small"/>
    <property type="match status" value="1"/>
</dbReference>
<dbReference type="Gene3D" id="1.10.8.60">
    <property type="match status" value="1"/>
</dbReference>
<dbReference type="GO" id="GO:0005737">
    <property type="term" value="C:cytoplasm"/>
    <property type="evidence" value="ECO:0007669"/>
    <property type="project" value="TreeGrafter"/>
</dbReference>
<dbReference type="InterPro" id="IPR050130">
    <property type="entry name" value="ClpA_ClpB"/>
</dbReference>
<evidence type="ECO:0000256" key="1">
    <source>
        <dbReference type="ARBA" id="ARBA00022741"/>
    </source>
</evidence>
<protein>
    <submittedName>
        <fullName evidence="4">ATP-dependent Clp protease ATP-binding subunit ClpC</fullName>
    </submittedName>
</protein>
<dbReference type="Pfam" id="PF10431">
    <property type="entry name" value="ClpB_D2-small"/>
    <property type="match status" value="1"/>
</dbReference>
<dbReference type="GO" id="GO:0016887">
    <property type="term" value="F:ATP hydrolysis activity"/>
    <property type="evidence" value="ECO:0007669"/>
    <property type="project" value="TreeGrafter"/>
</dbReference>
<keyword evidence="4" id="KW-0378">Hydrolase</keyword>
<comment type="caution">
    <text evidence="4">The sequence shown here is derived from an EMBL/GenBank/DDBJ whole genome shotgun (WGS) entry which is preliminary data.</text>
</comment>
<evidence type="ECO:0000256" key="2">
    <source>
        <dbReference type="ARBA" id="ARBA00022840"/>
    </source>
</evidence>
<feature type="domain" description="Clp ATPase C-terminal" evidence="3">
    <location>
        <begin position="1"/>
        <end position="77"/>
    </location>
</feature>